<accession>A0A2C6KLU5</accession>
<evidence type="ECO:0000256" key="1">
    <source>
        <dbReference type="SAM" id="MobiDB-lite"/>
    </source>
</evidence>
<feature type="compositionally biased region" description="Basic and acidic residues" evidence="1">
    <location>
        <begin position="1"/>
        <end position="19"/>
    </location>
</feature>
<dbReference type="GeneID" id="94432046"/>
<comment type="caution">
    <text evidence="2">The sequence shown here is derived from an EMBL/GenBank/DDBJ whole genome shotgun (WGS) entry which is preliminary data.</text>
</comment>
<dbReference type="RefSeq" id="XP_067919186.1">
    <property type="nucleotide sequence ID" value="XM_068068835.1"/>
</dbReference>
<sequence>MKEEEKEEDHVGEGRRESKSSPSFSLFLSFFRFSPSSNRRRKKERRKEKKKKKKERAEKKLLRRRRERRRMSVQYL</sequence>
<proteinExistence type="predicted"/>
<evidence type="ECO:0000313" key="3">
    <source>
        <dbReference type="Proteomes" id="UP000221165"/>
    </source>
</evidence>
<feature type="compositionally biased region" description="Basic residues" evidence="1">
    <location>
        <begin position="38"/>
        <end position="54"/>
    </location>
</feature>
<feature type="region of interest" description="Disordered" evidence="1">
    <location>
        <begin position="1"/>
        <end position="22"/>
    </location>
</feature>
<dbReference type="Proteomes" id="UP000221165">
    <property type="component" value="Unassembled WGS sequence"/>
</dbReference>
<dbReference type="AlphaFoldDB" id="A0A2C6KLU5"/>
<protein>
    <submittedName>
        <fullName evidence="2">Uncharacterized protein</fullName>
    </submittedName>
</protein>
<dbReference type="EMBL" id="MIGC01004947">
    <property type="protein sequence ID" value="PHJ17465.1"/>
    <property type="molecule type" value="Genomic_DNA"/>
</dbReference>
<keyword evidence="3" id="KW-1185">Reference proteome</keyword>
<organism evidence="2 3">
    <name type="scientific">Cystoisospora suis</name>
    <dbReference type="NCBI Taxonomy" id="483139"/>
    <lineage>
        <taxon>Eukaryota</taxon>
        <taxon>Sar</taxon>
        <taxon>Alveolata</taxon>
        <taxon>Apicomplexa</taxon>
        <taxon>Conoidasida</taxon>
        <taxon>Coccidia</taxon>
        <taxon>Eucoccidiorida</taxon>
        <taxon>Eimeriorina</taxon>
        <taxon>Sarcocystidae</taxon>
        <taxon>Cystoisospora</taxon>
    </lineage>
</organism>
<gene>
    <name evidence="2" type="ORF">CSUI_008710</name>
</gene>
<feature type="compositionally biased region" description="Basic residues" evidence="1">
    <location>
        <begin position="61"/>
        <end position="76"/>
    </location>
</feature>
<name>A0A2C6KLU5_9APIC</name>
<evidence type="ECO:0000313" key="2">
    <source>
        <dbReference type="EMBL" id="PHJ17465.1"/>
    </source>
</evidence>
<dbReference type="VEuPathDB" id="ToxoDB:CSUI_008710"/>
<feature type="region of interest" description="Disordered" evidence="1">
    <location>
        <begin position="35"/>
        <end position="76"/>
    </location>
</feature>
<reference evidence="2 3" key="1">
    <citation type="journal article" date="2017" name="Int. J. Parasitol.">
        <title>The genome of the protozoan parasite Cystoisospora suis and a reverse vaccinology approach to identify vaccine candidates.</title>
        <authorList>
            <person name="Palmieri N."/>
            <person name="Shrestha A."/>
            <person name="Ruttkowski B."/>
            <person name="Beck T."/>
            <person name="Vogl C."/>
            <person name="Tomley F."/>
            <person name="Blake D.P."/>
            <person name="Joachim A."/>
        </authorList>
    </citation>
    <scope>NUCLEOTIDE SEQUENCE [LARGE SCALE GENOMIC DNA]</scope>
    <source>
        <strain evidence="2 3">Wien I</strain>
    </source>
</reference>